<reference evidence="2 3" key="1">
    <citation type="submission" date="2021-03" db="EMBL/GenBank/DDBJ databases">
        <title>The complete genome sequence of Acetobacter suratthaniensis TBRC 1719.</title>
        <authorList>
            <person name="Charoenyingcharoen P."/>
            <person name="Yukphan P."/>
        </authorList>
    </citation>
    <scope>NUCLEOTIDE SEQUENCE [LARGE SCALE GENOMIC DNA]</scope>
    <source>
        <strain evidence="2 3">TBRC 1719</strain>
    </source>
</reference>
<dbReference type="PANTHER" id="PTHR43861">
    <property type="entry name" value="TRANS-ACONITATE 2-METHYLTRANSFERASE-RELATED"/>
    <property type="match status" value="1"/>
</dbReference>
<dbReference type="EMBL" id="JAFVMG010000001">
    <property type="protein sequence ID" value="MBO1327452.1"/>
    <property type="molecule type" value="Genomic_DNA"/>
</dbReference>
<accession>A0ABS3LIQ6</accession>
<organism evidence="2 3">
    <name type="scientific">Acetobacter suratthaniensis</name>
    <dbReference type="NCBI Taxonomy" id="1502841"/>
    <lineage>
        <taxon>Bacteria</taxon>
        <taxon>Pseudomonadati</taxon>
        <taxon>Pseudomonadota</taxon>
        <taxon>Alphaproteobacteria</taxon>
        <taxon>Acetobacterales</taxon>
        <taxon>Acetobacteraceae</taxon>
        <taxon>Acetobacter</taxon>
    </lineage>
</organism>
<gene>
    <name evidence="2" type="ORF">J2D75_03035</name>
</gene>
<dbReference type="RefSeq" id="WP_207852537.1">
    <property type="nucleotide sequence ID" value="NZ_JAFVMG010000001.1"/>
</dbReference>
<dbReference type="GO" id="GO:0008168">
    <property type="term" value="F:methyltransferase activity"/>
    <property type="evidence" value="ECO:0007669"/>
    <property type="project" value="UniProtKB-KW"/>
</dbReference>
<dbReference type="SUPFAM" id="SSF53335">
    <property type="entry name" value="S-adenosyl-L-methionine-dependent methyltransferases"/>
    <property type="match status" value="1"/>
</dbReference>
<evidence type="ECO:0000313" key="2">
    <source>
        <dbReference type="EMBL" id="MBO1327452.1"/>
    </source>
</evidence>
<dbReference type="InterPro" id="IPR029063">
    <property type="entry name" value="SAM-dependent_MTases_sf"/>
</dbReference>
<dbReference type="Pfam" id="PF08242">
    <property type="entry name" value="Methyltransf_12"/>
    <property type="match status" value="1"/>
</dbReference>
<keyword evidence="3" id="KW-1185">Reference proteome</keyword>
<evidence type="ECO:0000259" key="1">
    <source>
        <dbReference type="Pfam" id="PF08242"/>
    </source>
</evidence>
<dbReference type="InterPro" id="IPR013217">
    <property type="entry name" value="Methyltransf_12"/>
</dbReference>
<dbReference type="CDD" id="cd02440">
    <property type="entry name" value="AdoMet_MTases"/>
    <property type="match status" value="1"/>
</dbReference>
<protein>
    <submittedName>
        <fullName evidence="2">Class I SAM-dependent methyltransferase</fullName>
    </submittedName>
</protein>
<evidence type="ECO:0000313" key="3">
    <source>
        <dbReference type="Proteomes" id="UP000664399"/>
    </source>
</evidence>
<name>A0ABS3LIQ6_9PROT</name>
<keyword evidence="2" id="KW-0489">Methyltransferase</keyword>
<dbReference type="Gene3D" id="3.40.50.150">
    <property type="entry name" value="Vaccinia Virus protein VP39"/>
    <property type="match status" value="1"/>
</dbReference>
<feature type="domain" description="Methyltransferase type 12" evidence="1">
    <location>
        <begin position="63"/>
        <end position="161"/>
    </location>
</feature>
<dbReference type="PANTHER" id="PTHR43861:SF1">
    <property type="entry name" value="TRANS-ACONITATE 2-METHYLTRANSFERASE"/>
    <property type="match status" value="1"/>
</dbReference>
<proteinExistence type="predicted"/>
<keyword evidence="2" id="KW-0808">Transferase</keyword>
<dbReference type="GO" id="GO:0032259">
    <property type="term" value="P:methylation"/>
    <property type="evidence" value="ECO:0007669"/>
    <property type="project" value="UniProtKB-KW"/>
</dbReference>
<comment type="caution">
    <text evidence="2">The sequence shown here is derived from an EMBL/GenBank/DDBJ whole genome shotgun (WGS) entry which is preliminary data.</text>
</comment>
<sequence>MTAPDDLLDFSLTAQYESYPYPERSAKDEHKRLLIGSPSHLREIDYWVFGARRPASKPLRALVAGCGTGDGAIMLATHLSRAQRPAEVICLDRSKAALAIAQARADVRQLTNIRFIEGSLLDLEALDLGLFDYIDCCGVLHHLPDPDASLAALEAMLAPGGGMGLMVYAPYGRTGVYMVQDALGSLAPITDAPEARLDMARRIMRTLPATAWLRQNGNFGDHLSGGDAGLYDLLLNPRDRSYTITAFVALLNRAGLEPTCLMEPARYNPALFLPDPKLRAKLAELPPLEQAAIAEELTGNMATHVAYVVRRGAAPIRPDPLDYDSIPIMREIPGVELAKQMRPDNTLPFAFGTLLVPIALPPQIRGILPLIDGERTVGDLARALETRGVGEEKFRQVWHESFTILESLNRVLLRSPT</sequence>
<dbReference type="Proteomes" id="UP000664399">
    <property type="component" value="Unassembled WGS sequence"/>
</dbReference>